<keyword evidence="1" id="KW-1133">Transmembrane helix</keyword>
<keyword evidence="1" id="KW-0812">Transmembrane</keyword>
<feature type="transmembrane region" description="Helical" evidence="1">
    <location>
        <begin position="20"/>
        <end position="41"/>
    </location>
</feature>
<dbReference type="AlphaFoldDB" id="A0A0P1H5R5"/>
<keyword evidence="1" id="KW-0472">Membrane</keyword>
<gene>
    <name evidence="2" type="ORF">PHA8399_00337</name>
</gene>
<protein>
    <submittedName>
        <fullName evidence="2">Uncharacterized protein</fullName>
    </submittedName>
</protein>
<dbReference type="EMBL" id="CYSR01000002">
    <property type="protein sequence ID" value="CUH98224.1"/>
    <property type="molecule type" value="Genomic_DNA"/>
</dbReference>
<organism evidence="2 3">
    <name type="scientific">Leisingera aquaemixtae</name>
    <dbReference type="NCBI Taxonomy" id="1396826"/>
    <lineage>
        <taxon>Bacteria</taxon>
        <taxon>Pseudomonadati</taxon>
        <taxon>Pseudomonadota</taxon>
        <taxon>Alphaproteobacteria</taxon>
        <taxon>Rhodobacterales</taxon>
        <taxon>Roseobacteraceae</taxon>
        <taxon>Leisingera</taxon>
    </lineage>
</organism>
<proteinExistence type="predicted"/>
<reference evidence="2 3" key="1">
    <citation type="submission" date="2015-09" db="EMBL/GenBank/DDBJ databases">
        <authorList>
            <consortium name="Swine Surveillance"/>
        </authorList>
    </citation>
    <scope>NUCLEOTIDE SEQUENCE [LARGE SCALE GENOMIC DNA]</scope>
    <source>
        <strain evidence="2 3">CECT 8399</strain>
    </source>
</reference>
<dbReference type="STRING" id="1396826.PHA8399_00337"/>
<dbReference type="RefSeq" id="WP_058284455.1">
    <property type="nucleotide sequence ID" value="NZ_CP041159.1"/>
</dbReference>
<evidence type="ECO:0000313" key="3">
    <source>
        <dbReference type="Proteomes" id="UP000051326"/>
    </source>
</evidence>
<name>A0A0P1H5R5_9RHOB</name>
<accession>A0A0P1H5R5</accession>
<sequence length="68" mass="7081">MSAPDTNVDRQTEKHKPSLLGIGAVVVFALVALGLFLLMVFDRGGEQDKVEAPASAAEVQAVIDGTAD</sequence>
<evidence type="ECO:0000256" key="1">
    <source>
        <dbReference type="SAM" id="Phobius"/>
    </source>
</evidence>
<evidence type="ECO:0000313" key="2">
    <source>
        <dbReference type="EMBL" id="CUH98224.1"/>
    </source>
</evidence>
<dbReference type="Proteomes" id="UP000051326">
    <property type="component" value="Unassembled WGS sequence"/>
</dbReference>